<evidence type="ECO:0008006" key="3">
    <source>
        <dbReference type="Google" id="ProtNLM"/>
    </source>
</evidence>
<comment type="caution">
    <text evidence="1">The sequence shown here is derived from an EMBL/GenBank/DDBJ whole genome shotgun (WGS) entry which is preliminary data.</text>
</comment>
<protein>
    <recommendedName>
        <fullName evidence="3">DUF4817 domain-containing protein</fullName>
    </recommendedName>
</protein>
<keyword evidence="2" id="KW-1185">Reference proteome</keyword>
<accession>A0ABD1E080</accession>
<sequence>MPAILTLEEKIEIVLIVGENYKTFREAADIFNYRHPDRNISHVCVRKVLNKFKTFGEVRNRFSNRRRRRVANNNMELEVMLSAVENPKYSLRKRASLMQNPVSKDTFCIRTLSRNDRLFCNVIGVICWND</sequence>
<dbReference type="AlphaFoldDB" id="A0ABD1E080"/>
<evidence type="ECO:0000313" key="2">
    <source>
        <dbReference type="Proteomes" id="UP001566132"/>
    </source>
</evidence>
<organism evidence="1 2">
    <name type="scientific">Hypothenemus hampei</name>
    <name type="common">Coffee berry borer</name>
    <dbReference type="NCBI Taxonomy" id="57062"/>
    <lineage>
        <taxon>Eukaryota</taxon>
        <taxon>Metazoa</taxon>
        <taxon>Ecdysozoa</taxon>
        <taxon>Arthropoda</taxon>
        <taxon>Hexapoda</taxon>
        <taxon>Insecta</taxon>
        <taxon>Pterygota</taxon>
        <taxon>Neoptera</taxon>
        <taxon>Endopterygota</taxon>
        <taxon>Coleoptera</taxon>
        <taxon>Polyphaga</taxon>
        <taxon>Cucujiformia</taxon>
        <taxon>Curculionidae</taxon>
        <taxon>Scolytinae</taxon>
        <taxon>Hypothenemus</taxon>
    </lineage>
</organism>
<dbReference type="Proteomes" id="UP001566132">
    <property type="component" value="Unassembled WGS sequence"/>
</dbReference>
<evidence type="ECO:0000313" key="1">
    <source>
        <dbReference type="EMBL" id="KAL1487750.1"/>
    </source>
</evidence>
<dbReference type="EMBL" id="JBDJPC010000019">
    <property type="protein sequence ID" value="KAL1487750.1"/>
    <property type="molecule type" value="Genomic_DNA"/>
</dbReference>
<gene>
    <name evidence="1" type="ORF">ABEB36_015585</name>
</gene>
<proteinExistence type="predicted"/>
<reference evidence="1 2" key="1">
    <citation type="submission" date="2024-05" db="EMBL/GenBank/DDBJ databases">
        <title>Genetic variation in Jamaican populations of the coffee berry borer (Hypothenemus hampei).</title>
        <authorList>
            <person name="Errbii M."/>
            <person name="Myrie A."/>
        </authorList>
    </citation>
    <scope>NUCLEOTIDE SEQUENCE [LARGE SCALE GENOMIC DNA]</scope>
    <source>
        <strain evidence="1">JA-Hopewell-2020-01-JO</strain>
        <tissue evidence="1">Whole body</tissue>
    </source>
</reference>
<name>A0ABD1E080_HYPHA</name>